<dbReference type="GeneID" id="36407302"/>
<keyword evidence="4" id="KW-1185">Reference proteome</keyword>
<dbReference type="AlphaFoldDB" id="A0A0P1AKK6"/>
<accession>A0A0P1AKK6</accession>
<name>A0A0P1AKK6_PLAHL</name>
<evidence type="ECO:0000259" key="2">
    <source>
        <dbReference type="PROSITE" id="PS51688"/>
    </source>
</evidence>
<evidence type="ECO:0000313" key="4">
    <source>
        <dbReference type="Proteomes" id="UP000054928"/>
    </source>
</evidence>
<organism evidence="3 4">
    <name type="scientific">Plasmopara halstedii</name>
    <name type="common">Downy mildew of sunflower</name>
    <dbReference type="NCBI Taxonomy" id="4781"/>
    <lineage>
        <taxon>Eukaryota</taxon>
        <taxon>Sar</taxon>
        <taxon>Stramenopiles</taxon>
        <taxon>Oomycota</taxon>
        <taxon>Peronosporomycetes</taxon>
        <taxon>Peronosporales</taxon>
        <taxon>Peronosporaceae</taxon>
        <taxon>Plasmopara</taxon>
    </lineage>
</organism>
<keyword evidence="1" id="KW-0175">Coiled coil</keyword>
<sequence length="209" mass="21901">MDSTATSGFALIDAMVDGTSQFTVTAGGATTIASGGLSVQGGVTVVDTGVNVAAGNVLISSNTQSGATNTGALVVTGGVGIGLDLRCGGTIFGTVVTTPSDGRLKTTIQDLTSSQMIINQLRPVTYEWRRDKFPSRNFPDGTFPGFLADEVEQVLPGLVTEDVDGWKSLNYVGIIPHLTRALQEVQSELKALQQQILEMHVKLSKTSQI</sequence>
<dbReference type="Proteomes" id="UP000054928">
    <property type="component" value="Unassembled WGS sequence"/>
</dbReference>
<dbReference type="InterPro" id="IPR030392">
    <property type="entry name" value="S74_ICA"/>
</dbReference>
<feature type="coiled-coil region" evidence="1">
    <location>
        <begin position="175"/>
        <end position="202"/>
    </location>
</feature>
<evidence type="ECO:0000256" key="1">
    <source>
        <dbReference type="SAM" id="Coils"/>
    </source>
</evidence>
<dbReference type="PROSITE" id="PS51688">
    <property type="entry name" value="ICA"/>
    <property type="match status" value="1"/>
</dbReference>
<dbReference type="EMBL" id="CCYD01000610">
    <property type="protein sequence ID" value="CEG41935.1"/>
    <property type="molecule type" value="Genomic_DNA"/>
</dbReference>
<dbReference type="RefSeq" id="XP_024578304.1">
    <property type="nucleotide sequence ID" value="XM_024727759.1"/>
</dbReference>
<reference evidence="4" key="1">
    <citation type="submission" date="2014-09" db="EMBL/GenBank/DDBJ databases">
        <authorList>
            <person name="Sharma Rahul"/>
            <person name="Thines Marco"/>
        </authorList>
    </citation>
    <scope>NUCLEOTIDE SEQUENCE [LARGE SCALE GENOMIC DNA]</scope>
</reference>
<dbReference type="Pfam" id="PF13884">
    <property type="entry name" value="Peptidase_S74"/>
    <property type="match status" value="1"/>
</dbReference>
<proteinExistence type="predicted"/>
<dbReference type="OrthoDB" id="27041at2759"/>
<feature type="domain" description="Peptidase S74" evidence="2">
    <location>
        <begin position="100"/>
        <end position="196"/>
    </location>
</feature>
<protein>
    <recommendedName>
        <fullName evidence="2">Peptidase S74 domain-containing protein</fullName>
    </recommendedName>
</protein>
<evidence type="ECO:0000313" key="3">
    <source>
        <dbReference type="EMBL" id="CEG41935.1"/>
    </source>
</evidence>